<organism evidence="12 13">
    <name type="scientific">Candidatus Thermofonsia Clade 1 bacterium</name>
    <dbReference type="NCBI Taxonomy" id="2364210"/>
    <lineage>
        <taxon>Bacteria</taxon>
        <taxon>Bacillati</taxon>
        <taxon>Chloroflexota</taxon>
        <taxon>Candidatus Thermofontia</taxon>
        <taxon>Candidatus Thermofonsia Clade 1</taxon>
    </lineage>
</organism>
<comment type="caution">
    <text evidence="12">The sequence shown here is derived from an EMBL/GenBank/DDBJ whole genome shotgun (WGS) entry which is preliminary data.</text>
</comment>
<dbReference type="EMBL" id="PGTK01000005">
    <property type="protein sequence ID" value="PJF31043.1"/>
    <property type="molecule type" value="Genomic_DNA"/>
</dbReference>
<accession>A0A2M8P0H4</accession>
<evidence type="ECO:0000256" key="11">
    <source>
        <dbReference type="ARBA" id="ARBA00048523"/>
    </source>
</evidence>
<dbReference type="Proteomes" id="UP000228921">
    <property type="component" value="Unassembled WGS sequence"/>
</dbReference>
<comment type="similarity">
    <text evidence="3">Belongs to the HAD-like hydrolase superfamily. SerB family.</text>
</comment>
<keyword evidence="7" id="KW-0378">Hydrolase</keyword>
<protein>
    <recommendedName>
        <fullName evidence="4">phosphoserine phosphatase</fullName>
        <ecNumber evidence="4">3.1.3.3</ecNumber>
    </recommendedName>
</protein>
<evidence type="ECO:0000256" key="9">
    <source>
        <dbReference type="ARBA" id="ARBA00023299"/>
    </source>
</evidence>
<dbReference type="SUPFAM" id="SSF56784">
    <property type="entry name" value="HAD-like"/>
    <property type="match status" value="1"/>
</dbReference>
<keyword evidence="9" id="KW-0718">Serine biosynthesis</keyword>
<comment type="catalytic activity">
    <reaction evidence="10">
        <text>O-phospho-L-serine + H2O = L-serine + phosphate</text>
        <dbReference type="Rhea" id="RHEA:21208"/>
        <dbReference type="ChEBI" id="CHEBI:15377"/>
        <dbReference type="ChEBI" id="CHEBI:33384"/>
        <dbReference type="ChEBI" id="CHEBI:43474"/>
        <dbReference type="ChEBI" id="CHEBI:57524"/>
        <dbReference type="EC" id="3.1.3.3"/>
    </reaction>
</comment>
<sequence length="287" mass="31020">MNAVAVHTRWTSFDLIFFDCDSTLSALEGVDELARMKGKDWRVGLLTQKAMDGDLDLAEVYGKRLQAIRPTRAQLAAIEQRYWETLVPDAQAVISALLHLGKQVFIISGGLAAPVRGLGRRLGIPPQHVRAVELEFNELSGAWWKYYDQAAVNGAAYLAYEHSPLTISAGKPQIVCELSHGLWGRKLFVGDGVSDLHTRSVVDLFVGFGGVARREKVERGAEAFIIANTLAPILPMAAGEAGLAALRGTPYEAVMARGVALCRDSESVKLSAPLRSAFEATFGAAIS</sequence>
<reference evidence="12 13" key="1">
    <citation type="submission" date="2017-11" db="EMBL/GenBank/DDBJ databases">
        <title>Evolution of Phototrophy in the Chloroflexi Phylum Driven by Horizontal Gene Transfer.</title>
        <authorList>
            <person name="Ward L.M."/>
            <person name="Hemp J."/>
            <person name="Shih P.M."/>
            <person name="Mcglynn S.E."/>
            <person name="Fischer W."/>
        </authorList>
    </citation>
    <scope>NUCLEOTIDE SEQUENCE [LARGE SCALE GENOMIC DNA]</scope>
    <source>
        <strain evidence="12">CP2_2F</strain>
    </source>
</reference>
<dbReference type="GO" id="GO:0006564">
    <property type="term" value="P:L-serine biosynthetic process"/>
    <property type="evidence" value="ECO:0007669"/>
    <property type="project" value="UniProtKB-KW"/>
</dbReference>
<comment type="catalytic activity">
    <reaction evidence="11">
        <text>O-phospho-D-serine + H2O = D-serine + phosphate</text>
        <dbReference type="Rhea" id="RHEA:24873"/>
        <dbReference type="ChEBI" id="CHEBI:15377"/>
        <dbReference type="ChEBI" id="CHEBI:35247"/>
        <dbReference type="ChEBI" id="CHEBI:43474"/>
        <dbReference type="ChEBI" id="CHEBI:58680"/>
        <dbReference type="EC" id="3.1.3.3"/>
    </reaction>
</comment>
<dbReference type="InterPro" id="IPR036412">
    <property type="entry name" value="HAD-like_sf"/>
</dbReference>
<gene>
    <name evidence="12" type="ORF">CUN51_06075</name>
</gene>
<dbReference type="InterPro" id="IPR023214">
    <property type="entry name" value="HAD_sf"/>
</dbReference>
<dbReference type="AlphaFoldDB" id="A0A2M8P0H4"/>
<dbReference type="Gene3D" id="1.10.150.210">
    <property type="entry name" value="Phosphoserine phosphatase, domain 2"/>
    <property type="match status" value="1"/>
</dbReference>
<evidence type="ECO:0000256" key="10">
    <source>
        <dbReference type="ARBA" id="ARBA00048138"/>
    </source>
</evidence>
<evidence type="ECO:0000256" key="3">
    <source>
        <dbReference type="ARBA" id="ARBA00009184"/>
    </source>
</evidence>
<dbReference type="GO" id="GO:0005737">
    <property type="term" value="C:cytoplasm"/>
    <property type="evidence" value="ECO:0007669"/>
    <property type="project" value="TreeGrafter"/>
</dbReference>
<keyword evidence="8" id="KW-0460">Magnesium</keyword>
<dbReference type="Gene3D" id="3.40.50.1000">
    <property type="entry name" value="HAD superfamily/HAD-like"/>
    <property type="match status" value="1"/>
</dbReference>
<dbReference type="InterPro" id="IPR050582">
    <property type="entry name" value="HAD-like_SerB"/>
</dbReference>
<name>A0A2M8P0H4_9CHLR</name>
<keyword evidence="6" id="KW-0479">Metal-binding</keyword>
<dbReference type="GO" id="GO:0036424">
    <property type="term" value="F:L-phosphoserine phosphatase activity"/>
    <property type="evidence" value="ECO:0007669"/>
    <property type="project" value="TreeGrafter"/>
</dbReference>
<evidence type="ECO:0000313" key="12">
    <source>
        <dbReference type="EMBL" id="PJF31043.1"/>
    </source>
</evidence>
<dbReference type="PANTHER" id="PTHR43344:SF2">
    <property type="entry name" value="PHOSPHOSERINE PHOSPHATASE"/>
    <property type="match status" value="1"/>
</dbReference>
<comment type="pathway">
    <text evidence="2">Amino-acid biosynthesis; L-serine biosynthesis; L-serine from 3-phospho-D-glycerate: step 3/3.</text>
</comment>
<dbReference type="NCBIfam" id="TIGR01488">
    <property type="entry name" value="HAD-SF-IB"/>
    <property type="match status" value="1"/>
</dbReference>
<evidence type="ECO:0000256" key="2">
    <source>
        <dbReference type="ARBA" id="ARBA00005135"/>
    </source>
</evidence>
<dbReference type="PANTHER" id="PTHR43344">
    <property type="entry name" value="PHOSPHOSERINE PHOSPHATASE"/>
    <property type="match status" value="1"/>
</dbReference>
<evidence type="ECO:0000256" key="1">
    <source>
        <dbReference type="ARBA" id="ARBA00001946"/>
    </source>
</evidence>
<comment type="cofactor">
    <cofactor evidence="1">
        <name>Mg(2+)</name>
        <dbReference type="ChEBI" id="CHEBI:18420"/>
    </cofactor>
</comment>
<evidence type="ECO:0000256" key="7">
    <source>
        <dbReference type="ARBA" id="ARBA00022801"/>
    </source>
</evidence>
<proteinExistence type="inferred from homology"/>
<evidence type="ECO:0000313" key="13">
    <source>
        <dbReference type="Proteomes" id="UP000228921"/>
    </source>
</evidence>
<dbReference type="GO" id="GO:0000287">
    <property type="term" value="F:magnesium ion binding"/>
    <property type="evidence" value="ECO:0007669"/>
    <property type="project" value="TreeGrafter"/>
</dbReference>
<keyword evidence="5" id="KW-0028">Amino-acid biosynthesis</keyword>
<evidence type="ECO:0000256" key="6">
    <source>
        <dbReference type="ARBA" id="ARBA00022723"/>
    </source>
</evidence>
<dbReference type="EC" id="3.1.3.3" evidence="4"/>
<evidence type="ECO:0000256" key="8">
    <source>
        <dbReference type="ARBA" id="ARBA00022842"/>
    </source>
</evidence>
<evidence type="ECO:0000256" key="4">
    <source>
        <dbReference type="ARBA" id="ARBA00012640"/>
    </source>
</evidence>
<evidence type="ECO:0000256" key="5">
    <source>
        <dbReference type="ARBA" id="ARBA00022605"/>
    </source>
</evidence>